<evidence type="ECO:0000313" key="2">
    <source>
        <dbReference type="Proteomes" id="UP001469553"/>
    </source>
</evidence>
<protein>
    <submittedName>
        <fullName evidence="1">Uncharacterized protein</fullName>
    </submittedName>
</protein>
<dbReference type="Proteomes" id="UP001469553">
    <property type="component" value="Unassembled WGS sequence"/>
</dbReference>
<evidence type="ECO:0000313" key="1">
    <source>
        <dbReference type="EMBL" id="MEQ2300582.1"/>
    </source>
</evidence>
<sequence length="127" mass="14396">MLVVVSGYYNTWLRWDGCRSFCFYAVLKLCRIGRFVPNVWVQGAVGPRTALCTVQLNWRRTRSVDTRETECISAKELYSIPLTLHPVCVVEHVGFGNVGSLLEIFLSRIHVLCVMKLKNCCSHSNTG</sequence>
<proteinExistence type="predicted"/>
<accession>A0ABV0Z310</accession>
<comment type="caution">
    <text evidence="1">The sequence shown here is derived from an EMBL/GenBank/DDBJ whole genome shotgun (WGS) entry which is preliminary data.</text>
</comment>
<reference evidence="1 2" key="1">
    <citation type="submission" date="2021-06" db="EMBL/GenBank/DDBJ databases">
        <authorList>
            <person name="Palmer J.M."/>
        </authorList>
    </citation>
    <scope>NUCLEOTIDE SEQUENCE [LARGE SCALE GENOMIC DNA]</scope>
    <source>
        <strain evidence="1 2">AS_MEX2019</strain>
        <tissue evidence="1">Muscle</tissue>
    </source>
</reference>
<name>A0ABV0Z310_9TELE</name>
<keyword evidence="2" id="KW-1185">Reference proteome</keyword>
<gene>
    <name evidence="1" type="ORF">AMECASPLE_027214</name>
</gene>
<feature type="non-terminal residue" evidence="1">
    <location>
        <position position="127"/>
    </location>
</feature>
<organism evidence="1 2">
    <name type="scientific">Ameca splendens</name>
    <dbReference type="NCBI Taxonomy" id="208324"/>
    <lineage>
        <taxon>Eukaryota</taxon>
        <taxon>Metazoa</taxon>
        <taxon>Chordata</taxon>
        <taxon>Craniata</taxon>
        <taxon>Vertebrata</taxon>
        <taxon>Euteleostomi</taxon>
        <taxon>Actinopterygii</taxon>
        <taxon>Neopterygii</taxon>
        <taxon>Teleostei</taxon>
        <taxon>Neoteleostei</taxon>
        <taxon>Acanthomorphata</taxon>
        <taxon>Ovalentaria</taxon>
        <taxon>Atherinomorphae</taxon>
        <taxon>Cyprinodontiformes</taxon>
        <taxon>Goodeidae</taxon>
        <taxon>Ameca</taxon>
    </lineage>
</organism>
<dbReference type="EMBL" id="JAHRIP010049884">
    <property type="protein sequence ID" value="MEQ2300582.1"/>
    <property type="molecule type" value="Genomic_DNA"/>
</dbReference>